<sequence length="35" mass="4191">MLEQWYQSFQSEREMENCPSLHSVDCVGRKKPSLF</sequence>
<dbReference type="AlphaFoldDB" id="A0AAF0T7W4"/>
<proteinExistence type="predicted"/>
<keyword evidence="2" id="KW-1185">Reference proteome</keyword>
<dbReference type="Proteomes" id="UP001234989">
    <property type="component" value="Chromosome 1"/>
</dbReference>
<name>A0AAF0T7W4_SOLVR</name>
<dbReference type="EMBL" id="CP133612">
    <property type="protein sequence ID" value="WMV11167.1"/>
    <property type="molecule type" value="Genomic_DNA"/>
</dbReference>
<organism evidence="1 2">
    <name type="scientific">Solanum verrucosum</name>
    <dbReference type="NCBI Taxonomy" id="315347"/>
    <lineage>
        <taxon>Eukaryota</taxon>
        <taxon>Viridiplantae</taxon>
        <taxon>Streptophyta</taxon>
        <taxon>Embryophyta</taxon>
        <taxon>Tracheophyta</taxon>
        <taxon>Spermatophyta</taxon>
        <taxon>Magnoliopsida</taxon>
        <taxon>eudicotyledons</taxon>
        <taxon>Gunneridae</taxon>
        <taxon>Pentapetalae</taxon>
        <taxon>asterids</taxon>
        <taxon>lamiids</taxon>
        <taxon>Solanales</taxon>
        <taxon>Solanaceae</taxon>
        <taxon>Solanoideae</taxon>
        <taxon>Solaneae</taxon>
        <taxon>Solanum</taxon>
    </lineage>
</organism>
<evidence type="ECO:0000313" key="2">
    <source>
        <dbReference type="Proteomes" id="UP001234989"/>
    </source>
</evidence>
<reference evidence="1" key="1">
    <citation type="submission" date="2023-08" db="EMBL/GenBank/DDBJ databases">
        <title>A de novo genome assembly of Solanum verrucosum Schlechtendal, a Mexican diploid species geographically isolated from the other diploid A-genome species in potato relatives.</title>
        <authorList>
            <person name="Hosaka K."/>
        </authorList>
    </citation>
    <scope>NUCLEOTIDE SEQUENCE</scope>
    <source>
        <tissue evidence="1">Young leaves</tissue>
    </source>
</reference>
<gene>
    <name evidence="1" type="ORF">MTR67_004552</name>
</gene>
<evidence type="ECO:0000313" key="1">
    <source>
        <dbReference type="EMBL" id="WMV11167.1"/>
    </source>
</evidence>
<accession>A0AAF0T7W4</accession>
<protein>
    <submittedName>
        <fullName evidence="1">Uncharacterized protein</fullName>
    </submittedName>
</protein>